<reference evidence="2 3" key="2">
    <citation type="journal article" date="1996" name="DNA Res.">
        <title>Sequence analysis of the genome of the unicellular cyanobacterium Synechocystis sp. strain PCC6803. II. Sequence determination of the entire genome and assignment of potential protein-coding regions.</title>
        <authorList>
            <person name="Kaneko T."/>
            <person name="Sato S."/>
            <person name="Kotani H."/>
            <person name="Tanaka A."/>
            <person name="Asamizu E."/>
            <person name="Nakamura Y."/>
            <person name="Miyajima N."/>
            <person name="Hirosawa M."/>
            <person name="Sugiura M."/>
            <person name="Sasamoto S."/>
            <person name="Kimura T."/>
            <person name="Hosouchi T."/>
            <person name="Matsuno A."/>
            <person name="Muraki A."/>
            <person name="Nakazaki N."/>
            <person name="Naruo K."/>
            <person name="Okumura S."/>
            <person name="Shimpo S."/>
            <person name="Takeuchi C."/>
            <person name="Wada T."/>
            <person name="Watanabe A."/>
            <person name="Yamada M."/>
            <person name="Yasuda M."/>
            <person name="Tabata S."/>
        </authorList>
    </citation>
    <scope>NUCLEOTIDE SEQUENCE [LARGE SCALE GENOMIC DNA]</scope>
    <source>
        <strain evidence="3">ATCC 27184 / PCC 6803 / Kazusa</strain>
    </source>
</reference>
<dbReference type="EnsemblBacteria" id="BAA18063">
    <property type="protein sequence ID" value="BAA18063"/>
    <property type="gene ID" value="BAA18063"/>
</dbReference>
<dbReference type="eggNOG" id="COG1216">
    <property type="taxonomic scope" value="Bacteria"/>
</dbReference>
<dbReference type="KEGG" id="syn:slr2126"/>
<dbReference type="SUPFAM" id="SSF53448">
    <property type="entry name" value="Nucleotide-diphospho-sugar transferases"/>
    <property type="match status" value="1"/>
</dbReference>
<protein>
    <submittedName>
        <fullName evidence="2">Slr2126 protein</fullName>
    </submittedName>
</protein>
<dbReference type="EMBL" id="BA000022">
    <property type="protein sequence ID" value="BAA18063.1"/>
    <property type="molecule type" value="Genomic_DNA"/>
</dbReference>
<dbReference type="PhylomeDB" id="P73993"/>
<dbReference type="InParanoid" id="P73993"/>
<dbReference type="SMR" id="P73993"/>
<dbReference type="PANTHER" id="PTHR43685:SF3">
    <property type="entry name" value="SLR2126 PROTEIN"/>
    <property type="match status" value="1"/>
</dbReference>
<evidence type="ECO:0000259" key="1">
    <source>
        <dbReference type="Pfam" id="PF00535"/>
    </source>
</evidence>
<proteinExistence type="predicted"/>
<dbReference type="InterPro" id="IPR001173">
    <property type="entry name" value="Glyco_trans_2-like"/>
</dbReference>
<organism evidence="2 3">
    <name type="scientific">Synechocystis sp. (strain ATCC 27184 / PCC 6803 / Kazusa)</name>
    <dbReference type="NCBI Taxonomy" id="1111708"/>
    <lineage>
        <taxon>Bacteria</taxon>
        <taxon>Bacillati</taxon>
        <taxon>Cyanobacteriota</taxon>
        <taxon>Cyanophyceae</taxon>
        <taxon>Synechococcales</taxon>
        <taxon>Merismopediaceae</taxon>
        <taxon>Synechocystis</taxon>
    </lineage>
</organism>
<dbReference type="Pfam" id="PF00535">
    <property type="entry name" value="Glycos_transf_2"/>
    <property type="match status" value="1"/>
</dbReference>
<gene>
    <name evidence="2" type="ordered locus">slr2126</name>
</gene>
<reference evidence="2 3" key="1">
    <citation type="journal article" date="1995" name="DNA Res.">
        <title>Sequence analysis of the genome of the unicellular cyanobacterium Synechocystis sp. strain PCC6803. I. Sequence features in the 1 Mb region from map positions 64% to 92% of the genome.</title>
        <authorList>
            <person name="Kaneko T."/>
            <person name="Tanaka A."/>
            <person name="Sato S."/>
            <person name="Kotani H."/>
            <person name="Sazuka T."/>
            <person name="Miyajima N."/>
            <person name="Sugiura M."/>
            <person name="Tabata S."/>
        </authorList>
    </citation>
    <scope>NUCLEOTIDE SEQUENCE [LARGE SCALE GENOMIC DNA]</scope>
    <source>
        <strain evidence="3">ATCC 27184 / PCC 6803 / Kazusa</strain>
    </source>
</reference>
<dbReference type="CAZy" id="GT2">
    <property type="family name" value="Glycosyltransferase Family 2"/>
</dbReference>
<keyword evidence="3" id="KW-1185">Reference proteome</keyword>
<sequence>MFFMQNTKSIYIIIPVHNRREVTLQCLTTLKLNEDLDQYRIVVVDDDSTDGTREAVNAQFPQVIVLEGDGNLWWTGAVKMGMKYAYEQGGELFILLNDDCYPQMGTISKLLKKIDENPNSVIGVQCLDPKSKEPSYGGILTNNNKLQVVKIFHTFNSMTDCDALNGNLLAIPRNIVDKVGFPDAKRFPHHFGDFVYTNRIKKEGYKLFLCNDIVALCEYHYNGLSKKSSQFNRFQELFTPTSQFYWKTEMKGYIELFGIKGIIIYLHKRCLLSSLKVIFLLLDQKLTL</sequence>
<evidence type="ECO:0000313" key="2">
    <source>
        <dbReference type="EMBL" id="BAA18063.1"/>
    </source>
</evidence>
<dbReference type="PaxDb" id="1148-1653147"/>
<dbReference type="InterPro" id="IPR029044">
    <property type="entry name" value="Nucleotide-diphossugar_trans"/>
</dbReference>
<feature type="domain" description="Glycosyltransferase 2-like" evidence="1">
    <location>
        <begin position="12"/>
        <end position="140"/>
    </location>
</feature>
<dbReference type="AlphaFoldDB" id="P73993"/>
<evidence type="ECO:0000313" key="3">
    <source>
        <dbReference type="Proteomes" id="UP000001425"/>
    </source>
</evidence>
<name>P73993_SYNY3</name>
<dbReference type="PANTHER" id="PTHR43685">
    <property type="entry name" value="GLYCOSYLTRANSFERASE"/>
    <property type="match status" value="1"/>
</dbReference>
<dbReference type="InterPro" id="IPR050834">
    <property type="entry name" value="Glycosyltransf_2"/>
</dbReference>
<dbReference type="Proteomes" id="UP000001425">
    <property type="component" value="Chromosome"/>
</dbReference>
<dbReference type="PIR" id="S75502">
    <property type="entry name" value="S75502"/>
</dbReference>
<accession>P73993</accession>
<dbReference type="Gene3D" id="3.90.550.10">
    <property type="entry name" value="Spore Coat Polysaccharide Biosynthesis Protein SpsA, Chain A"/>
    <property type="match status" value="1"/>
</dbReference>
<dbReference type="STRING" id="1148.gene:10498934"/>